<accession>A0A6J7WV28</accession>
<dbReference type="EMBL" id="LR798271">
    <property type="protein sequence ID" value="CAB5219093.1"/>
    <property type="molecule type" value="Genomic_DNA"/>
</dbReference>
<proteinExistence type="predicted"/>
<reference evidence="1" key="1">
    <citation type="submission" date="2020-05" db="EMBL/GenBank/DDBJ databases">
        <authorList>
            <person name="Chiriac C."/>
            <person name="Salcher M."/>
            <person name="Ghai R."/>
            <person name="Kavagutti S V."/>
        </authorList>
    </citation>
    <scope>NUCLEOTIDE SEQUENCE</scope>
</reference>
<evidence type="ECO:0000313" key="1">
    <source>
        <dbReference type="EMBL" id="CAB5219093.1"/>
    </source>
</evidence>
<organism evidence="1">
    <name type="scientific">uncultured Caudovirales phage</name>
    <dbReference type="NCBI Taxonomy" id="2100421"/>
    <lineage>
        <taxon>Viruses</taxon>
        <taxon>Duplodnaviria</taxon>
        <taxon>Heunggongvirae</taxon>
        <taxon>Uroviricota</taxon>
        <taxon>Caudoviricetes</taxon>
        <taxon>Peduoviridae</taxon>
        <taxon>Maltschvirus</taxon>
        <taxon>Maltschvirus maltsch</taxon>
    </lineage>
</organism>
<sequence>MNSEVSTYRLNCRPGDLAVVVRSVAGNEGKVVTCLRLHPPGTDNTSVEDGPVWEIDRPLVGVLRSRSTGEVFGRVSSPYMPDKLLRPLRGDVAEDEAQREAEAV</sequence>
<name>A0A6J7WV28_9CAUD</name>
<gene>
    <name evidence="1" type="ORF">UFOVP229_27</name>
</gene>
<protein>
    <submittedName>
        <fullName evidence="1">Uncharacterized protein</fullName>
    </submittedName>
</protein>